<gene>
    <name evidence="1" type="ORF">SPSYN_02127</name>
</gene>
<sequence>MSEELNCILVGILAEPEDLMPEREFVVFVNSINELQFALKIISDGPDFLPLEKPITCYANKFTDYDFIDNYYDDLPMRAKSFEDFIKDKVVLFRPVQQYKKGEILYSAEPVMVLPKPPGIHRNSRLIPMLYLNERDYEDYDKLIVNRQPVGPFRYFPGQMPIADPIYIHIGGYLYGDFAFRVERHNKWIFNYKNNLKRVQCDLFEYENVITYKDVAFVESYLYLQDFAKLLEADGEKVEILDAPLSKDVQFDPGTKKEVDHSADDHTKSPKTDAVKKVIDALEPDLQGVLNDATGNLEEPVMGVGLEEVEFINRLIKHCRLSGLLYDEDDLYNFHIDLKINNFVIIAGMSGTGKSRLVGLYAESLGLTRDDSRGRFSFIPVRPTWTDETDLIGFLDTSNNIYRPADTGLLNLLLEAEKNRDKLYLVCFDEMNLARIEHYFAQFLSVLELPAEKRVLQLYNPEMAERVYNSHQYPPQVKLGRNVLMVGTVNIDESTYAFSDKVLDRASILRLKVLPFVRLAELIEGLKTNTPIINNSEILATQYFNWVNQSGFSLNASENEFLYKLHEIINKVDARKGIGYRSLRHIDDYLRNIPRHEQGPILNRAKAFDYQLVQKVLPMLRGPQEQLLKLIGIYNETTDEVEDSEILKLMDEYNNISDYNYSRNEIKQKAKELRWFGYAS</sequence>
<evidence type="ECO:0000313" key="1">
    <source>
        <dbReference type="EMBL" id="KAF1084351.1"/>
    </source>
</evidence>
<dbReference type="Proteomes" id="UP000798488">
    <property type="component" value="Unassembled WGS sequence"/>
</dbReference>
<dbReference type="RefSeq" id="WP_161822447.1">
    <property type="nucleotide sequence ID" value="NZ_LSRS01000005.1"/>
</dbReference>
<name>A0A9D2WP45_9FIRM</name>
<dbReference type="OrthoDB" id="9781481at2"/>
<accession>A0A9D2WP45</accession>
<organism evidence="1 2">
    <name type="scientific">Sporotomaculum syntrophicum</name>
    <dbReference type="NCBI Taxonomy" id="182264"/>
    <lineage>
        <taxon>Bacteria</taxon>
        <taxon>Bacillati</taxon>
        <taxon>Bacillota</taxon>
        <taxon>Clostridia</taxon>
        <taxon>Eubacteriales</taxon>
        <taxon>Desulfallaceae</taxon>
        <taxon>Sporotomaculum</taxon>
    </lineage>
</organism>
<proteinExistence type="predicted"/>
<keyword evidence="2" id="KW-1185">Reference proteome</keyword>
<dbReference type="Gene3D" id="3.40.50.300">
    <property type="entry name" value="P-loop containing nucleotide triphosphate hydrolases"/>
    <property type="match status" value="1"/>
</dbReference>
<comment type="caution">
    <text evidence="1">The sequence shown here is derived from an EMBL/GenBank/DDBJ whole genome shotgun (WGS) entry which is preliminary data.</text>
</comment>
<dbReference type="SUPFAM" id="SSF52540">
    <property type="entry name" value="P-loop containing nucleoside triphosphate hydrolases"/>
    <property type="match status" value="1"/>
</dbReference>
<reference evidence="1" key="1">
    <citation type="submission" date="2016-02" db="EMBL/GenBank/DDBJ databases">
        <title>Draft Genome Sequence of Sporotomaculum syntrophicum Strain FB, a Syntrophic Benzoate Degrader.</title>
        <authorList>
            <person name="Nobu M.K."/>
            <person name="Narihiro T."/>
            <person name="Qiu Y.-L."/>
            <person name="Ohashi A."/>
            <person name="Liu W.-T."/>
            <person name="Yuji S."/>
        </authorList>
    </citation>
    <scope>NUCLEOTIDE SEQUENCE</scope>
    <source>
        <strain evidence="1">FB</strain>
    </source>
</reference>
<dbReference type="InterPro" id="IPR027417">
    <property type="entry name" value="P-loop_NTPase"/>
</dbReference>
<dbReference type="EMBL" id="LSRS01000005">
    <property type="protein sequence ID" value="KAF1084351.1"/>
    <property type="molecule type" value="Genomic_DNA"/>
</dbReference>
<protein>
    <recommendedName>
        <fullName evidence="3">AAA domain (Dynein-related subfamily)</fullName>
    </recommendedName>
</protein>
<evidence type="ECO:0008006" key="3">
    <source>
        <dbReference type="Google" id="ProtNLM"/>
    </source>
</evidence>
<evidence type="ECO:0000313" key="2">
    <source>
        <dbReference type="Proteomes" id="UP000798488"/>
    </source>
</evidence>
<dbReference type="AlphaFoldDB" id="A0A9D2WP45"/>